<protein>
    <submittedName>
        <fullName evidence="3">Fatty acid desaturase</fullName>
    </submittedName>
</protein>
<evidence type="ECO:0000313" key="3">
    <source>
        <dbReference type="EMBL" id="MBS7231657.1"/>
    </source>
</evidence>
<dbReference type="InterPro" id="IPR005804">
    <property type="entry name" value="FA_desaturase_dom"/>
</dbReference>
<feature type="transmembrane region" description="Helical" evidence="1">
    <location>
        <begin position="21"/>
        <end position="46"/>
    </location>
</feature>
<feature type="transmembrane region" description="Helical" evidence="1">
    <location>
        <begin position="82"/>
        <end position="100"/>
    </location>
</feature>
<comment type="caution">
    <text evidence="3">The sequence shown here is derived from an EMBL/GenBank/DDBJ whole genome shotgun (WGS) entry which is preliminary data.</text>
</comment>
<accession>A0ABS5PBK2</accession>
<dbReference type="RefSeq" id="WP_213299534.1">
    <property type="nucleotide sequence ID" value="NZ_JAGYVZ010000009.1"/>
</dbReference>
<keyword evidence="1" id="KW-1133">Transmembrane helix</keyword>
<proteinExistence type="predicted"/>
<dbReference type="Pfam" id="PF00487">
    <property type="entry name" value="FA_desaturase"/>
    <property type="match status" value="1"/>
</dbReference>
<dbReference type="EMBL" id="JAGYVZ010000009">
    <property type="protein sequence ID" value="MBS7231657.1"/>
    <property type="molecule type" value="Genomic_DNA"/>
</dbReference>
<sequence>MRKNTLLLKEISIEKKLRKKTFLIPFTTILCASILLIGIGCCMHLFQQGFYWAFIPASFFAHSFLIITVHDGSHKAITKTKYDRLIVNISAALIFIPFYGEHYRKYHLIHHGYTNTDLDPLASPLLKDLYHKNRYLYMLMETIPVLYSSYLIFDFNKRENAQRVTNSLQINKLYFILSIFLSVIWFITINPPFYFVLFTLLLLNLISVVRNWCEHMGTALERKTNTYWFPMGFGIGNHDVHHQHPNLSWLTLKIGLIRREKNSNPIKTLKGIFFDKAFTFYKPK</sequence>
<feature type="transmembrane region" description="Helical" evidence="1">
    <location>
        <begin position="173"/>
        <end position="189"/>
    </location>
</feature>
<gene>
    <name evidence="3" type="ORF">KHA90_11535</name>
</gene>
<evidence type="ECO:0000313" key="4">
    <source>
        <dbReference type="Proteomes" id="UP000722625"/>
    </source>
</evidence>
<keyword evidence="1" id="KW-0472">Membrane</keyword>
<evidence type="ECO:0000256" key="1">
    <source>
        <dbReference type="SAM" id="Phobius"/>
    </source>
</evidence>
<evidence type="ECO:0000259" key="2">
    <source>
        <dbReference type="Pfam" id="PF00487"/>
    </source>
</evidence>
<name>A0ABS5PBK2_9FLAO</name>
<keyword evidence="4" id="KW-1185">Reference proteome</keyword>
<dbReference type="Proteomes" id="UP000722625">
    <property type="component" value="Unassembled WGS sequence"/>
</dbReference>
<feature type="transmembrane region" description="Helical" evidence="1">
    <location>
        <begin position="135"/>
        <end position="153"/>
    </location>
</feature>
<feature type="domain" description="Fatty acid desaturase" evidence="2">
    <location>
        <begin position="52"/>
        <end position="252"/>
    </location>
</feature>
<reference evidence="3 4" key="1">
    <citation type="journal article" date="2018" name="Int. J. Syst. Evol. Microbiol.">
        <title>Flavobacterium chryseum sp. nov. and Flavobacterium psychroterrae sp. nov., novel environmental bacteria isolated from Antarctica.</title>
        <authorList>
            <person name="Kralova S."/>
            <person name="Svec P."/>
            <person name="Busse H.J."/>
            <person name="Stankova E."/>
            <person name="Vaczi P."/>
            <person name="Sedlacek I."/>
        </authorList>
    </citation>
    <scope>NUCLEOTIDE SEQUENCE [LARGE SCALE GENOMIC DNA]</scope>
    <source>
        <strain evidence="3 4">CCM 8827</strain>
    </source>
</reference>
<keyword evidence="1" id="KW-0812">Transmembrane</keyword>
<feature type="transmembrane region" description="Helical" evidence="1">
    <location>
        <begin position="52"/>
        <end position="70"/>
    </location>
</feature>
<organism evidence="3 4">
    <name type="scientific">Flavobacterium psychroterrae</name>
    <dbReference type="NCBI Taxonomy" id="2133767"/>
    <lineage>
        <taxon>Bacteria</taxon>
        <taxon>Pseudomonadati</taxon>
        <taxon>Bacteroidota</taxon>
        <taxon>Flavobacteriia</taxon>
        <taxon>Flavobacteriales</taxon>
        <taxon>Flavobacteriaceae</taxon>
        <taxon>Flavobacterium</taxon>
    </lineage>
</organism>